<evidence type="ECO:0000313" key="2">
    <source>
        <dbReference type="Proteomes" id="UP000092461"/>
    </source>
</evidence>
<dbReference type="AlphaFoldDB" id="A0A1B0GLF2"/>
<dbReference type="VEuPathDB" id="VectorBase:LLOJ009938"/>
<accession>A0A1B0GLF2</accession>
<evidence type="ECO:0000313" key="1">
    <source>
        <dbReference type="EnsemblMetazoa" id="LLOJ009938-PA"/>
    </source>
</evidence>
<proteinExistence type="predicted"/>
<dbReference type="EnsemblMetazoa" id="LLOJ009938-RA">
    <property type="protein sequence ID" value="LLOJ009938-PA"/>
    <property type="gene ID" value="LLOJ009938"/>
</dbReference>
<organism evidence="1 2">
    <name type="scientific">Lutzomyia longipalpis</name>
    <name type="common">Sand fly</name>
    <dbReference type="NCBI Taxonomy" id="7200"/>
    <lineage>
        <taxon>Eukaryota</taxon>
        <taxon>Metazoa</taxon>
        <taxon>Ecdysozoa</taxon>
        <taxon>Arthropoda</taxon>
        <taxon>Hexapoda</taxon>
        <taxon>Insecta</taxon>
        <taxon>Pterygota</taxon>
        <taxon>Neoptera</taxon>
        <taxon>Endopterygota</taxon>
        <taxon>Diptera</taxon>
        <taxon>Nematocera</taxon>
        <taxon>Psychodoidea</taxon>
        <taxon>Psychodidae</taxon>
        <taxon>Lutzomyia</taxon>
        <taxon>Lutzomyia</taxon>
    </lineage>
</organism>
<dbReference type="EMBL" id="AJWK01034869">
    <property type="status" value="NOT_ANNOTATED_CDS"/>
    <property type="molecule type" value="Genomic_DNA"/>
</dbReference>
<name>A0A1B0GLF2_LUTLO</name>
<reference evidence="1" key="1">
    <citation type="submission" date="2020-05" db="UniProtKB">
        <authorList>
            <consortium name="EnsemblMetazoa"/>
        </authorList>
    </citation>
    <scope>IDENTIFICATION</scope>
    <source>
        <strain evidence="1">Jacobina</strain>
    </source>
</reference>
<protein>
    <submittedName>
        <fullName evidence="1">Uncharacterized protein</fullName>
    </submittedName>
</protein>
<sequence>MGGTERAPHTNTHSTAIEAEHKLSVLEESTWFSVWLCHHKTARLAIAVRCETGLVVCSHPDREQVRLYEETNPSSL</sequence>
<dbReference type="Proteomes" id="UP000092461">
    <property type="component" value="Unassembled WGS sequence"/>
</dbReference>
<keyword evidence="2" id="KW-1185">Reference proteome</keyword>